<gene>
    <name evidence="1" type="ORF">BBW68_11260</name>
</gene>
<accession>A0A1E7YZL3</accession>
<dbReference type="AlphaFoldDB" id="A0A1E7YZL3"/>
<organism evidence="1 2">
    <name type="scientific">Candidatus Erwinia dacicola</name>
    <dbReference type="NCBI Taxonomy" id="252393"/>
    <lineage>
        <taxon>Bacteria</taxon>
        <taxon>Pseudomonadati</taxon>
        <taxon>Pseudomonadota</taxon>
        <taxon>Gammaproteobacteria</taxon>
        <taxon>Enterobacterales</taxon>
        <taxon>Erwiniaceae</taxon>
        <taxon>Erwinia</taxon>
    </lineage>
</organism>
<proteinExistence type="predicted"/>
<dbReference type="OrthoDB" id="2489132at2"/>
<dbReference type="EMBL" id="MAYS01000311">
    <property type="protein sequence ID" value="OFC61976.1"/>
    <property type="molecule type" value="Genomic_DNA"/>
</dbReference>
<protein>
    <submittedName>
        <fullName evidence="1">Uncharacterized protein</fullName>
    </submittedName>
</protein>
<dbReference type="Proteomes" id="UP000243534">
    <property type="component" value="Unassembled WGS sequence"/>
</dbReference>
<dbReference type="RefSeq" id="WP_070135133.1">
    <property type="nucleotide sequence ID" value="NZ_MAYS01000311.1"/>
</dbReference>
<sequence length="96" mass="10661">MIQLGEGEVEYHFSIFVLLSALLAYRDYRPLSMGAATAAVHHALFNYLQENDLYGIVCFTHPGFQYGAVARCVRHGTNRHLDFDCAAHGGGCPCRQ</sequence>
<reference evidence="1 2" key="1">
    <citation type="submission" date="2016-07" db="EMBL/GenBank/DDBJ databases">
        <authorList>
            <person name="Yuval B."/>
        </authorList>
    </citation>
    <scope>NUCLEOTIDE SEQUENCE [LARGE SCALE GENOMIC DNA]</scope>
    <source>
        <strain evidence="1 2">IL</strain>
    </source>
</reference>
<evidence type="ECO:0000313" key="1">
    <source>
        <dbReference type="EMBL" id="OFC61976.1"/>
    </source>
</evidence>
<evidence type="ECO:0000313" key="2">
    <source>
        <dbReference type="Proteomes" id="UP000243534"/>
    </source>
</evidence>
<name>A0A1E7YZL3_9GAMM</name>
<comment type="caution">
    <text evidence="1">The sequence shown here is derived from an EMBL/GenBank/DDBJ whole genome shotgun (WGS) entry which is preliminary data.</text>
</comment>